<evidence type="ECO:0000256" key="1">
    <source>
        <dbReference type="SAM" id="MobiDB-lite"/>
    </source>
</evidence>
<dbReference type="PATRIC" id="fig|1705578.3.peg.1999"/>
<feature type="transmembrane region" description="Helical" evidence="2">
    <location>
        <begin position="39"/>
        <end position="59"/>
    </location>
</feature>
<dbReference type="AlphaFoldDB" id="A0A166RXU4"/>
<dbReference type="Pfam" id="PF13248">
    <property type="entry name" value="Zn_ribbon_3"/>
    <property type="match status" value="1"/>
</dbReference>
<keyword evidence="2" id="KW-0812">Transmembrane</keyword>
<sequence>MENKNMTKCKACGTDIAKGVKKCPHCGKDQRNFFMKHKIISIVIVIIILGCIGSALGGGKQSNTSNNATSNAKTSNSKNTSQPSAKQQEVKQRQVQGKATDLGAGTFTVGKDIEEGLYDAIPADGSGNFIIQNASEPTLTVNEVLGSADNMGVSKVRVKLVKGEQIQLESINKTHFEPVTATFVTEYKATSLCSGRWVVGEDIGSGRYLVTPKNGSGNFVVYKDGMPKVNEVLGQGGVQQVTANLNEGDIITIMSLNQVDFQPQK</sequence>
<protein>
    <recommendedName>
        <fullName evidence="3">Putative zinc-ribbon domain-containing protein</fullName>
    </recommendedName>
</protein>
<feature type="domain" description="Putative zinc-ribbon" evidence="3">
    <location>
        <begin position="5"/>
        <end position="29"/>
    </location>
</feature>
<dbReference type="Proteomes" id="UP000077384">
    <property type="component" value="Unassembled WGS sequence"/>
</dbReference>
<dbReference type="RefSeq" id="WP_063601823.1">
    <property type="nucleotide sequence ID" value="NZ_LITQ01000026.1"/>
</dbReference>
<dbReference type="Proteomes" id="UP000093694">
    <property type="component" value="Unassembled WGS sequence"/>
</dbReference>
<proteinExistence type="predicted"/>
<dbReference type="EMBL" id="LITQ01000026">
    <property type="protein sequence ID" value="OAA91338.1"/>
    <property type="molecule type" value="Genomic_DNA"/>
</dbReference>
<keyword evidence="2" id="KW-0472">Membrane</keyword>
<evidence type="ECO:0000313" key="7">
    <source>
        <dbReference type="Proteomes" id="UP000093694"/>
    </source>
</evidence>
<gene>
    <name evidence="5" type="ORF">CLCOS_21060</name>
    <name evidence="4" type="ORF">WX73_01748</name>
</gene>
<evidence type="ECO:0000259" key="3">
    <source>
        <dbReference type="Pfam" id="PF13248"/>
    </source>
</evidence>
<reference evidence="4 6" key="1">
    <citation type="journal article" date="2015" name="Biotechnol. Bioeng.">
        <title>Genome sequence and phenotypic characterization of Caulobacter segnis.</title>
        <authorList>
            <person name="Patel S."/>
            <person name="Fletcher B."/>
            <person name="Scott D.C."/>
            <person name="Ely B."/>
        </authorList>
    </citation>
    <scope>NUCLEOTIDE SEQUENCE [LARGE SCALE GENOMIC DNA]</scope>
    <source>
        <strain evidence="4 6">PS02</strain>
    </source>
</reference>
<evidence type="ECO:0000313" key="6">
    <source>
        <dbReference type="Proteomes" id="UP000077384"/>
    </source>
</evidence>
<evidence type="ECO:0000313" key="5">
    <source>
        <dbReference type="EMBL" id="OBR93970.1"/>
    </source>
</evidence>
<evidence type="ECO:0000313" key="4">
    <source>
        <dbReference type="EMBL" id="OAA91338.1"/>
    </source>
</evidence>
<feature type="compositionally biased region" description="Polar residues" evidence="1">
    <location>
        <begin position="82"/>
        <end position="97"/>
    </location>
</feature>
<organism evidence="4 6">
    <name type="scientific">Clostridium coskatii</name>
    <dbReference type="NCBI Taxonomy" id="1705578"/>
    <lineage>
        <taxon>Bacteria</taxon>
        <taxon>Bacillati</taxon>
        <taxon>Bacillota</taxon>
        <taxon>Clostridia</taxon>
        <taxon>Eubacteriales</taxon>
        <taxon>Clostridiaceae</taxon>
        <taxon>Clostridium</taxon>
    </lineage>
</organism>
<dbReference type="EMBL" id="LROR01000049">
    <property type="protein sequence ID" value="OBR93970.1"/>
    <property type="molecule type" value="Genomic_DNA"/>
</dbReference>
<accession>A0A166RXU4</accession>
<evidence type="ECO:0000256" key="2">
    <source>
        <dbReference type="SAM" id="Phobius"/>
    </source>
</evidence>
<keyword evidence="7" id="KW-1185">Reference proteome</keyword>
<keyword evidence="2" id="KW-1133">Transmembrane helix</keyword>
<dbReference type="InterPro" id="IPR059113">
    <property type="entry name" value="Znf_ribbon"/>
</dbReference>
<feature type="compositionally biased region" description="Low complexity" evidence="1">
    <location>
        <begin position="62"/>
        <end position="81"/>
    </location>
</feature>
<reference evidence="5 7" key="2">
    <citation type="journal article" date="2016" name="Front. Microbiol.">
        <title>Industrial Acetogenic Biocatalysts: A Comparative Metabolic and Genomic Analysis.</title>
        <authorList>
            <person name="Bengelsdorf F."/>
            <person name="Poehlein A."/>
            <person name="Sonja S."/>
            <person name="Erz C."/>
            <person name="Hummel T."/>
            <person name="Hoffmeister S."/>
            <person name="Daniel R."/>
            <person name="Durre P."/>
        </authorList>
    </citation>
    <scope>NUCLEOTIDE SEQUENCE [LARGE SCALE GENOMIC DNA]</scope>
    <source>
        <strain evidence="5 7">PTA-10522</strain>
    </source>
</reference>
<comment type="caution">
    <text evidence="4">The sequence shown here is derived from an EMBL/GenBank/DDBJ whole genome shotgun (WGS) entry which is preliminary data.</text>
</comment>
<name>A0A166RXU4_9CLOT</name>
<feature type="region of interest" description="Disordered" evidence="1">
    <location>
        <begin position="62"/>
        <end position="98"/>
    </location>
</feature>